<name>A0A3L6QKW2_PANMI</name>
<dbReference type="GO" id="GO:0005524">
    <property type="term" value="F:ATP binding"/>
    <property type="evidence" value="ECO:0007669"/>
    <property type="project" value="InterPro"/>
</dbReference>
<evidence type="ECO:0000256" key="6">
    <source>
        <dbReference type="ARBA" id="ARBA00023136"/>
    </source>
</evidence>
<keyword evidence="3" id="KW-0812">Transmembrane</keyword>
<dbReference type="GO" id="GO:0016020">
    <property type="term" value="C:membrane"/>
    <property type="evidence" value="ECO:0007669"/>
    <property type="project" value="InterPro"/>
</dbReference>
<gene>
    <name evidence="8" type="ORF">C2845_PM12G16980</name>
</gene>
<dbReference type="OrthoDB" id="686757at2759"/>
<comment type="similarity">
    <text evidence="1">Belongs to the ABC transporter superfamily. ABCB family. Multidrug resistance exporter (TC 3.A.1.201) subfamily.</text>
</comment>
<dbReference type="Proteomes" id="UP000275267">
    <property type="component" value="Unassembled WGS sequence"/>
</dbReference>
<evidence type="ECO:0000313" key="9">
    <source>
        <dbReference type="Proteomes" id="UP000275267"/>
    </source>
</evidence>
<keyword evidence="7" id="KW-0325">Glycoprotein</keyword>
<evidence type="ECO:0000313" key="8">
    <source>
        <dbReference type="EMBL" id="RLM80607.1"/>
    </source>
</evidence>
<keyword evidence="5" id="KW-1133">Transmembrane helix</keyword>
<evidence type="ECO:0000256" key="1">
    <source>
        <dbReference type="ARBA" id="ARBA00007577"/>
    </source>
</evidence>
<protein>
    <submittedName>
        <fullName evidence="8">Uncharacterized protein</fullName>
    </submittedName>
</protein>
<proteinExistence type="inferred from homology"/>
<evidence type="ECO:0000256" key="4">
    <source>
        <dbReference type="ARBA" id="ARBA00022737"/>
    </source>
</evidence>
<dbReference type="STRING" id="4540.A0A3L6QKW2"/>
<reference evidence="9" key="1">
    <citation type="journal article" date="2019" name="Nat. Commun.">
        <title>The genome of broomcorn millet.</title>
        <authorList>
            <person name="Zou C."/>
            <person name="Miki D."/>
            <person name="Li D."/>
            <person name="Tang Q."/>
            <person name="Xiao L."/>
            <person name="Rajput S."/>
            <person name="Deng P."/>
            <person name="Jia W."/>
            <person name="Huang R."/>
            <person name="Zhang M."/>
            <person name="Sun Y."/>
            <person name="Hu J."/>
            <person name="Fu X."/>
            <person name="Schnable P.S."/>
            <person name="Li F."/>
            <person name="Zhang H."/>
            <person name="Feng B."/>
            <person name="Zhu X."/>
            <person name="Liu R."/>
            <person name="Schnable J.C."/>
            <person name="Zhu J.-K."/>
            <person name="Zhang H."/>
        </authorList>
    </citation>
    <scope>NUCLEOTIDE SEQUENCE [LARGE SCALE GENOMIC DNA]</scope>
</reference>
<sequence length="64" mass="6845">MARFAAALEESARLGVKQGLAKGVALGSNGVTYAIYAFNVWYGSRLVMYHGYQGGTVFIVRGLS</sequence>
<keyword evidence="4" id="KW-0677">Repeat</keyword>
<dbReference type="PANTHER" id="PTHR45136">
    <property type="entry name" value="ABC TRANSPORTER DOMAIN-CONTAINING PROTEIN"/>
    <property type="match status" value="1"/>
</dbReference>
<evidence type="ECO:0000256" key="7">
    <source>
        <dbReference type="ARBA" id="ARBA00023180"/>
    </source>
</evidence>
<dbReference type="PANTHER" id="PTHR45136:SF2">
    <property type="entry name" value="ABC TRANSPORTER DOMAIN-CONTAINING PROTEIN"/>
    <property type="match status" value="1"/>
</dbReference>
<keyword evidence="2" id="KW-0813">Transport</keyword>
<keyword evidence="6" id="KW-0472">Membrane</keyword>
<dbReference type="EMBL" id="PQIB02000012">
    <property type="protein sequence ID" value="RLM80607.1"/>
    <property type="molecule type" value="Genomic_DNA"/>
</dbReference>
<dbReference type="AlphaFoldDB" id="A0A3L6QKW2"/>
<evidence type="ECO:0000256" key="2">
    <source>
        <dbReference type="ARBA" id="ARBA00022448"/>
    </source>
</evidence>
<dbReference type="InterPro" id="IPR036640">
    <property type="entry name" value="ABC1_TM_sf"/>
</dbReference>
<evidence type="ECO:0000256" key="5">
    <source>
        <dbReference type="ARBA" id="ARBA00022989"/>
    </source>
</evidence>
<dbReference type="Gene3D" id="1.20.1560.10">
    <property type="entry name" value="ABC transporter type 1, transmembrane domain"/>
    <property type="match status" value="1"/>
</dbReference>
<keyword evidence="9" id="KW-1185">Reference proteome</keyword>
<organism evidence="8 9">
    <name type="scientific">Panicum miliaceum</name>
    <name type="common">Proso millet</name>
    <name type="synonym">Broomcorn millet</name>
    <dbReference type="NCBI Taxonomy" id="4540"/>
    <lineage>
        <taxon>Eukaryota</taxon>
        <taxon>Viridiplantae</taxon>
        <taxon>Streptophyta</taxon>
        <taxon>Embryophyta</taxon>
        <taxon>Tracheophyta</taxon>
        <taxon>Spermatophyta</taxon>
        <taxon>Magnoliopsida</taxon>
        <taxon>Liliopsida</taxon>
        <taxon>Poales</taxon>
        <taxon>Poaceae</taxon>
        <taxon>PACMAD clade</taxon>
        <taxon>Panicoideae</taxon>
        <taxon>Panicodae</taxon>
        <taxon>Paniceae</taxon>
        <taxon>Panicinae</taxon>
        <taxon>Panicum</taxon>
        <taxon>Panicum sect. Panicum</taxon>
    </lineage>
</organism>
<comment type="caution">
    <text evidence="8">The sequence shown here is derived from an EMBL/GenBank/DDBJ whole genome shotgun (WGS) entry which is preliminary data.</text>
</comment>
<accession>A0A3L6QKW2</accession>
<evidence type="ECO:0000256" key="3">
    <source>
        <dbReference type="ARBA" id="ARBA00022692"/>
    </source>
</evidence>